<accession>A0A917WKQ9</accession>
<dbReference type="AlphaFoldDB" id="A0A917WKQ9"/>
<protein>
    <submittedName>
        <fullName evidence="1">Uncharacterized protein</fullName>
    </submittedName>
</protein>
<evidence type="ECO:0000313" key="2">
    <source>
        <dbReference type="Proteomes" id="UP000642070"/>
    </source>
</evidence>
<sequence length="73" mass="8862">MTTIYTTQEWSGHGKQNYYRHEYRLEGDTIVKYKCHRQKFFDGKENSWHEDETVVDSWGVDDPSIPDWLKQHL</sequence>
<organism evidence="1 2">
    <name type="scientific">Dactylosporangium sucinum</name>
    <dbReference type="NCBI Taxonomy" id="1424081"/>
    <lineage>
        <taxon>Bacteria</taxon>
        <taxon>Bacillati</taxon>
        <taxon>Actinomycetota</taxon>
        <taxon>Actinomycetes</taxon>
        <taxon>Micromonosporales</taxon>
        <taxon>Micromonosporaceae</taxon>
        <taxon>Dactylosporangium</taxon>
    </lineage>
</organism>
<keyword evidence="2" id="KW-1185">Reference proteome</keyword>
<dbReference type="RefSeq" id="WP_190248551.1">
    <property type="nucleotide sequence ID" value="NZ_BMPI01000004.1"/>
</dbReference>
<reference evidence="1" key="2">
    <citation type="submission" date="2020-09" db="EMBL/GenBank/DDBJ databases">
        <authorList>
            <person name="Sun Q."/>
            <person name="Ohkuma M."/>
        </authorList>
    </citation>
    <scope>NUCLEOTIDE SEQUENCE</scope>
    <source>
        <strain evidence="1">JCM 19831</strain>
    </source>
</reference>
<evidence type="ECO:0000313" key="1">
    <source>
        <dbReference type="EMBL" id="GGM11376.1"/>
    </source>
</evidence>
<dbReference type="Proteomes" id="UP000642070">
    <property type="component" value="Unassembled WGS sequence"/>
</dbReference>
<gene>
    <name evidence="1" type="ORF">GCM10007977_010640</name>
</gene>
<name>A0A917WKQ9_9ACTN</name>
<proteinExistence type="predicted"/>
<comment type="caution">
    <text evidence="1">The sequence shown here is derived from an EMBL/GenBank/DDBJ whole genome shotgun (WGS) entry which is preliminary data.</text>
</comment>
<dbReference type="EMBL" id="BMPI01000004">
    <property type="protein sequence ID" value="GGM11376.1"/>
    <property type="molecule type" value="Genomic_DNA"/>
</dbReference>
<reference evidence="1" key="1">
    <citation type="journal article" date="2014" name="Int. J. Syst. Evol. Microbiol.">
        <title>Complete genome sequence of Corynebacterium casei LMG S-19264T (=DSM 44701T), isolated from a smear-ripened cheese.</title>
        <authorList>
            <consortium name="US DOE Joint Genome Institute (JGI-PGF)"/>
            <person name="Walter F."/>
            <person name="Albersmeier A."/>
            <person name="Kalinowski J."/>
            <person name="Ruckert C."/>
        </authorList>
    </citation>
    <scope>NUCLEOTIDE SEQUENCE</scope>
    <source>
        <strain evidence="1">JCM 19831</strain>
    </source>
</reference>